<keyword evidence="3" id="KW-0949">S-adenosyl-L-methionine</keyword>
<keyword evidence="2 5" id="KW-0808">Transferase</keyword>
<name>A0A1K2A3I1_STRAR</name>
<dbReference type="GO" id="GO:0008168">
    <property type="term" value="F:methyltransferase activity"/>
    <property type="evidence" value="ECO:0007669"/>
    <property type="project" value="UniProtKB-KW"/>
</dbReference>
<dbReference type="PANTHER" id="PTHR43464">
    <property type="entry name" value="METHYLTRANSFERASE"/>
    <property type="match status" value="1"/>
</dbReference>
<accession>A0A1K2A3I1</accession>
<protein>
    <submittedName>
        <fullName evidence="5">Methyltransferase domain-containing protein</fullName>
    </submittedName>
</protein>
<evidence type="ECO:0000313" key="6">
    <source>
        <dbReference type="Proteomes" id="UP000181909"/>
    </source>
</evidence>
<dbReference type="InterPro" id="IPR029063">
    <property type="entry name" value="SAM-dependent_MTases_sf"/>
</dbReference>
<dbReference type="Pfam" id="PF13649">
    <property type="entry name" value="Methyltransf_25"/>
    <property type="match status" value="1"/>
</dbReference>
<sequence>MALTNPTCSGAAGAKLGVRGRPIGVSVRPMTETDLPPRLTRLTFHGPLSEARAARIVDRLGRAAPARVLDIGCGWGELMLRVLEAVPGATGTGIDLNGEDIARGRANAEARALTGRVEFVEGSAEEASHGSADLVLCLGASHALSDAEPPETTAGALRALRRAVAPGGRVLLAEGFWQRSPTSAELAAMWPDARADEHHDLAGLVDLAVSAGFRPVWIETAGDDEWEDFESGYQSDVEEWLATHPDHPLAKETRERVDRHRASWLRGYRGVLGMAYLTLVPVD</sequence>
<dbReference type="AlphaFoldDB" id="A0A1K2A3I1"/>
<dbReference type="Proteomes" id="UP000181909">
    <property type="component" value="Unassembled WGS sequence"/>
</dbReference>
<dbReference type="Gene3D" id="3.40.50.150">
    <property type="entry name" value="Vaccinia Virus protein VP39"/>
    <property type="match status" value="1"/>
</dbReference>
<evidence type="ECO:0000313" key="5">
    <source>
        <dbReference type="EMBL" id="SFX81026.1"/>
    </source>
</evidence>
<evidence type="ECO:0000256" key="3">
    <source>
        <dbReference type="ARBA" id="ARBA00022691"/>
    </source>
</evidence>
<evidence type="ECO:0000259" key="4">
    <source>
        <dbReference type="Pfam" id="PF13649"/>
    </source>
</evidence>
<evidence type="ECO:0000256" key="1">
    <source>
        <dbReference type="ARBA" id="ARBA00022603"/>
    </source>
</evidence>
<dbReference type="GO" id="GO:0032259">
    <property type="term" value="P:methylation"/>
    <property type="evidence" value="ECO:0007669"/>
    <property type="project" value="UniProtKB-KW"/>
</dbReference>
<dbReference type="EMBL" id="FPJO01000006">
    <property type="protein sequence ID" value="SFX81026.1"/>
    <property type="molecule type" value="Genomic_DNA"/>
</dbReference>
<dbReference type="CDD" id="cd02440">
    <property type="entry name" value="AdoMet_MTases"/>
    <property type="match status" value="1"/>
</dbReference>
<reference evidence="5 6" key="1">
    <citation type="submission" date="2016-11" db="EMBL/GenBank/DDBJ databases">
        <authorList>
            <person name="Jaros S."/>
            <person name="Januszkiewicz K."/>
            <person name="Wedrychowicz H."/>
        </authorList>
    </citation>
    <scope>NUCLEOTIDE SEQUENCE [LARGE SCALE GENOMIC DNA]</scope>
    <source>
        <strain evidence="5 6">OK807</strain>
    </source>
</reference>
<keyword evidence="1 5" id="KW-0489">Methyltransferase</keyword>
<dbReference type="PANTHER" id="PTHR43464:SF19">
    <property type="entry name" value="UBIQUINONE BIOSYNTHESIS O-METHYLTRANSFERASE, MITOCHONDRIAL"/>
    <property type="match status" value="1"/>
</dbReference>
<proteinExistence type="predicted"/>
<organism evidence="5 6">
    <name type="scientific">Streptomyces atratus</name>
    <dbReference type="NCBI Taxonomy" id="1893"/>
    <lineage>
        <taxon>Bacteria</taxon>
        <taxon>Bacillati</taxon>
        <taxon>Actinomycetota</taxon>
        <taxon>Actinomycetes</taxon>
        <taxon>Kitasatosporales</taxon>
        <taxon>Streptomycetaceae</taxon>
        <taxon>Streptomyces</taxon>
    </lineage>
</organism>
<gene>
    <name evidence="5" type="ORF">SAMN02787144_1006258</name>
</gene>
<feature type="domain" description="Methyltransferase" evidence="4">
    <location>
        <begin position="68"/>
        <end position="168"/>
    </location>
</feature>
<dbReference type="InterPro" id="IPR041698">
    <property type="entry name" value="Methyltransf_25"/>
</dbReference>
<dbReference type="STRING" id="1893.SAMN02787144_1006258"/>
<dbReference type="SUPFAM" id="SSF53335">
    <property type="entry name" value="S-adenosyl-L-methionine-dependent methyltransferases"/>
    <property type="match status" value="1"/>
</dbReference>
<evidence type="ECO:0000256" key="2">
    <source>
        <dbReference type="ARBA" id="ARBA00022679"/>
    </source>
</evidence>